<evidence type="ECO:0000256" key="1">
    <source>
        <dbReference type="SAM" id="Phobius"/>
    </source>
</evidence>
<reference evidence="3 4" key="1">
    <citation type="submission" date="2016-10" db="EMBL/GenBank/DDBJ databases">
        <authorList>
            <person name="de Groot N.N."/>
        </authorList>
    </citation>
    <scope>NUCLEOTIDE SEQUENCE [LARGE SCALE GENOMIC DNA]</scope>
    <source>
        <strain evidence="3 4">R5</strain>
    </source>
</reference>
<accession>A0A1G6NIS8</accession>
<feature type="transmembrane region" description="Helical" evidence="1">
    <location>
        <begin position="94"/>
        <end position="113"/>
    </location>
</feature>
<dbReference type="PIRSF" id="PIRSF029509">
    <property type="entry name" value="UCP029509"/>
    <property type="match status" value="1"/>
</dbReference>
<gene>
    <name evidence="3" type="ORF">SAMN05216337_1004146</name>
</gene>
<keyword evidence="1" id="KW-0472">Membrane</keyword>
<dbReference type="Pfam" id="PF09990">
    <property type="entry name" value="DUF2231"/>
    <property type="match status" value="1"/>
</dbReference>
<protein>
    <submittedName>
        <fullName evidence="3">Uncharacterized membrane protein</fullName>
    </submittedName>
</protein>
<keyword evidence="1" id="KW-1133">Transmembrane helix</keyword>
<dbReference type="RefSeq" id="WP_092080469.1">
    <property type="nucleotide sequence ID" value="NZ_FMZW01000004.1"/>
</dbReference>
<feature type="transmembrane region" description="Helical" evidence="1">
    <location>
        <begin position="29"/>
        <end position="48"/>
    </location>
</feature>
<evidence type="ECO:0000313" key="3">
    <source>
        <dbReference type="EMBL" id="SDC67773.1"/>
    </source>
</evidence>
<organism evidence="3 4">
    <name type="scientific">Bradyrhizobium brasilense</name>
    <dbReference type="NCBI Taxonomy" id="1419277"/>
    <lineage>
        <taxon>Bacteria</taxon>
        <taxon>Pseudomonadati</taxon>
        <taxon>Pseudomonadota</taxon>
        <taxon>Alphaproteobacteria</taxon>
        <taxon>Hyphomicrobiales</taxon>
        <taxon>Nitrobacteraceae</taxon>
        <taxon>Bradyrhizobium</taxon>
    </lineage>
</organism>
<feature type="transmembrane region" description="Helical" evidence="1">
    <location>
        <begin position="60"/>
        <end position="82"/>
    </location>
</feature>
<sequence>MNEVATVATHSANPASTARVGMHPIHPMLVPFPIACFVGTLATDIAYWQTAEMQWANFSAWLLFAGLIMGGLAAVAGLIDFLSNRLIRRLRYAWLHMIGNVIVMLLALFNAFVHSRDAWTSVVPTGLVLSVLTVLVMLCTGWLGWAMVYRYRVGVAG</sequence>
<dbReference type="InterPro" id="IPR016923">
    <property type="entry name" value="UCP029509"/>
</dbReference>
<feature type="domain" description="DUF2231" evidence="2">
    <location>
        <begin position="23"/>
        <end position="156"/>
    </location>
</feature>
<dbReference type="EMBL" id="FMZW01000004">
    <property type="protein sequence ID" value="SDC67773.1"/>
    <property type="molecule type" value="Genomic_DNA"/>
</dbReference>
<dbReference type="Proteomes" id="UP000199245">
    <property type="component" value="Unassembled WGS sequence"/>
</dbReference>
<keyword evidence="1" id="KW-0812">Transmembrane</keyword>
<evidence type="ECO:0000259" key="2">
    <source>
        <dbReference type="Pfam" id="PF09990"/>
    </source>
</evidence>
<dbReference type="InterPro" id="IPR019251">
    <property type="entry name" value="DUF2231_TM"/>
</dbReference>
<dbReference type="AlphaFoldDB" id="A0A1G6NIS8"/>
<feature type="transmembrane region" description="Helical" evidence="1">
    <location>
        <begin position="125"/>
        <end position="148"/>
    </location>
</feature>
<proteinExistence type="predicted"/>
<name>A0A1G6NIS8_9BRAD</name>
<evidence type="ECO:0000313" key="4">
    <source>
        <dbReference type="Proteomes" id="UP000199245"/>
    </source>
</evidence>